<evidence type="ECO:0000313" key="3">
    <source>
        <dbReference type="Proteomes" id="UP000182054"/>
    </source>
</evidence>
<dbReference type="PANTHER" id="PTHR10632:SF2">
    <property type="entry name" value="SULFIDE:QUINONE OXIDOREDUCTASE, MITOCHONDRIAL"/>
    <property type="match status" value="1"/>
</dbReference>
<dbReference type="RefSeq" id="WP_068362366.1">
    <property type="nucleotide sequence ID" value="NZ_FOJN01000007.1"/>
</dbReference>
<evidence type="ECO:0000313" key="2">
    <source>
        <dbReference type="EMBL" id="SFA52218.1"/>
    </source>
</evidence>
<accession>A0A1I0TK99</accession>
<dbReference type="Gene3D" id="3.50.50.60">
    <property type="entry name" value="FAD/NAD(P)-binding domain"/>
    <property type="match status" value="2"/>
</dbReference>
<dbReference type="OrthoDB" id="9802771at2"/>
<proteinExistence type="predicted"/>
<dbReference type="GeneID" id="85486038"/>
<dbReference type="InterPro" id="IPR023753">
    <property type="entry name" value="FAD/NAD-binding_dom"/>
</dbReference>
<dbReference type="AlphaFoldDB" id="A0A1I0TK99"/>
<evidence type="ECO:0000259" key="1">
    <source>
        <dbReference type="Pfam" id="PF07992"/>
    </source>
</evidence>
<dbReference type="GO" id="GO:0071949">
    <property type="term" value="F:FAD binding"/>
    <property type="evidence" value="ECO:0007669"/>
    <property type="project" value="TreeGrafter"/>
</dbReference>
<dbReference type="Proteomes" id="UP000182054">
    <property type="component" value="Unassembled WGS sequence"/>
</dbReference>
<dbReference type="InterPro" id="IPR036188">
    <property type="entry name" value="FAD/NAD-bd_sf"/>
</dbReference>
<protein>
    <recommendedName>
        <fullName evidence="1">FAD/NAD(P)-binding domain-containing protein</fullName>
    </recommendedName>
</protein>
<name>A0A1I0TK99_9NOCA</name>
<dbReference type="GO" id="GO:0070221">
    <property type="term" value="P:sulfide oxidation, using sulfide:quinone oxidoreductase"/>
    <property type="evidence" value="ECO:0007669"/>
    <property type="project" value="TreeGrafter"/>
</dbReference>
<dbReference type="GO" id="GO:0070224">
    <property type="term" value="F:sulfide:quinone oxidoreductase activity"/>
    <property type="evidence" value="ECO:0007669"/>
    <property type="project" value="TreeGrafter"/>
</dbReference>
<dbReference type="Pfam" id="PF07992">
    <property type="entry name" value="Pyr_redox_2"/>
    <property type="match status" value="1"/>
</dbReference>
<sequence>MTPYSFDVVVIGGGNAGLSAAARCRKKGLDSVAVIEPQSVHTYRPLLSYVGGGQARLPSAQRSQAQVTPRGVTWLQDTVVRVDPESRTVVCASGMTVTYRDLIVGPGLVPDHEALPGIDDAMATASVASNYLDEATRTWYLTRTVRDGGHAVFTVPRPPVSCTGTTVKPLFLAAAHWASTGRSVRTTLVVDREGIVGVPDLDARLESALRDLGTTVVRRTAVTALHPDRNAIEVTGPAGVDTLEYDMLHLVPPYRGRAWVTESGLAGDVPHGLVDVDPRTLQHHRHPNVWAAGDGAAIDTDPSGGGLRKQVSTLVDNLLAARRGGQLGEYDGYTVAPIPLDSHRLIAAEFDRTGTVTSSLPSFLDPLKPRRLAWAGDRYGLPFSYWHLLLKGHL</sequence>
<dbReference type="EMBL" id="FOJN01000007">
    <property type="protein sequence ID" value="SFA52218.1"/>
    <property type="molecule type" value="Genomic_DNA"/>
</dbReference>
<dbReference type="InterPro" id="IPR015904">
    <property type="entry name" value="Sulphide_quinone_reductase"/>
</dbReference>
<organism evidence="2 3">
    <name type="scientific">Rhodococcoides kroppenstedtii</name>
    <dbReference type="NCBI Taxonomy" id="293050"/>
    <lineage>
        <taxon>Bacteria</taxon>
        <taxon>Bacillati</taxon>
        <taxon>Actinomycetota</taxon>
        <taxon>Actinomycetes</taxon>
        <taxon>Mycobacteriales</taxon>
        <taxon>Nocardiaceae</taxon>
        <taxon>Rhodococcoides</taxon>
    </lineage>
</organism>
<dbReference type="SUPFAM" id="SSF51905">
    <property type="entry name" value="FAD/NAD(P)-binding domain"/>
    <property type="match status" value="1"/>
</dbReference>
<gene>
    <name evidence="2" type="ORF">SAMN05444374_107115</name>
</gene>
<dbReference type="PRINTS" id="PR00411">
    <property type="entry name" value="PNDRDTASEI"/>
</dbReference>
<feature type="domain" description="FAD/NAD(P)-binding" evidence="1">
    <location>
        <begin position="6"/>
        <end position="296"/>
    </location>
</feature>
<dbReference type="PANTHER" id="PTHR10632">
    <property type="entry name" value="SULFIDE:QUINONE OXIDOREDUCTASE"/>
    <property type="match status" value="1"/>
</dbReference>
<reference evidence="2 3" key="1">
    <citation type="submission" date="2016-10" db="EMBL/GenBank/DDBJ databases">
        <authorList>
            <person name="de Groot N.N."/>
        </authorList>
    </citation>
    <scope>NUCLEOTIDE SEQUENCE [LARGE SCALE GENOMIC DNA]</scope>
    <source>
        <strain evidence="2 3">DSM 44908</strain>
    </source>
</reference>